<evidence type="ECO:0000256" key="1">
    <source>
        <dbReference type="SAM" id="Phobius"/>
    </source>
</evidence>
<keyword evidence="3" id="KW-1185">Reference proteome</keyword>
<dbReference type="Proteomes" id="UP000464711">
    <property type="component" value="Segment"/>
</dbReference>
<reference evidence="2 3" key="1">
    <citation type="submission" date="2019-12" db="EMBL/GenBank/DDBJ databases">
        <authorList>
            <person name="Shneider M.M."/>
            <person name="Evseev P.V."/>
            <person name="Timoshina O.Y."/>
            <person name="Mikhailova Y.V."/>
            <person name="Shelenkov A.A."/>
            <person name="Yanushevich Y."/>
            <person name="Shagin D.A."/>
            <person name="Popova A.V."/>
            <person name="Miroshnikov K.A."/>
        </authorList>
    </citation>
    <scope>NUCLEOTIDE SEQUENCE [LARGE SCALE GENOMIC DNA]</scope>
</reference>
<keyword evidence="1" id="KW-0472">Membrane</keyword>
<keyword evidence="1" id="KW-1133">Transmembrane helix</keyword>
<gene>
    <name evidence="2" type="ORF">Lazarus_032</name>
</gene>
<dbReference type="EMBL" id="MN782535">
    <property type="protein sequence ID" value="QHJ73968.1"/>
    <property type="molecule type" value="Genomic_DNA"/>
</dbReference>
<protein>
    <submittedName>
        <fullName evidence="2">Uncharacterized protein</fullName>
    </submittedName>
</protein>
<keyword evidence="1" id="KW-0812">Transmembrane</keyword>
<proteinExistence type="predicted"/>
<evidence type="ECO:0000313" key="3">
    <source>
        <dbReference type="Proteomes" id="UP000464711"/>
    </source>
</evidence>
<sequence length="93" mass="10514">MQRLEAIWCSSNISRFKRRTRYAQRIGDCMSMKSMIALAAVFALCGGSWPTIHIAQIYIAMTGSFPNDTALAVFALTTFSTWALTWRIIKDTM</sequence>
<accession>A0A6B9SUJ2</accession>
<name>A0A6B9SUJ2_9CAUD</name>
<feature type="transmembrane region" description="Helical" evidence="1">
    <location>
        <begin position="71"/>
        <end position="89"/>
    </location>
</feature>
<organism evidence="2 3">
    <name type="scientific">Acinetobacter phage vB_AbaM_Lazarus</name>
    <dbReference type="NCBI Taxonomy" id="2686289"/>
    <lineage>
        <taxon>Viruses</taxon>
        <taxon>Duplodnaviria</taxon>
        <taxon>Heunggongvirae</taxon>
        <taxon>Uroviricota</taxon>
        <taxon>Caudoviricetes</taxon>
        <taxon>Pantevenvirales</taxon>
        <taxon>Straboviridae</taxon>
        <taxon>Twarogvirinae</taxon>
        <taxon>Lazarusvirus</taxon>
        <taxon>Lazarusvirus lazarus</taxon>
    </lineage>
</organism>
<evidence type="ECO:0000313" key="2">
    <source>
        <dbReference type="EMBL" id="QHJ73968.1"/>
    </source>
</evidence>